<keyword evidence="4 10" id="KW-1003">Cell membrane</keyword>
<dbReference type="GO" id="GO:0008441">
    <property type="term" value="F:3'(2'),5'-bisphosphate nucleotidase activity"/>
    <property type="evidence" value="ECO:0007669"/>
    <property type="project" value="UniProtKB-EC"/>
</dbReference>
<dbReference type="PROSITE" id="PS00630">
    <property type="entry name" value="IMP_2"/>
    <property type="match status" value="1"/>
</dbReference>
<dbReference type="InterPro" id="IPR020583">
    <property type="entry name" value="Inositol_monoP_metal-BS"/>
</dbReference>
<evidence type="ECO:0000256" key="7">
    <source>
        <dbReference type="ARBA" id="ARBA00022801"/>
    </source>
</evidence>
<accession>A0ABY9JRZ7</accession>
<feature type="binding site" evidence="10">
    <location>
        <position position="226"/>
    </location>
    <ligand>
        <name>Mg(2+)</name>
        <dbReference type="ChEBI" id="CHEBI:18420"/>
        <label>2</label>
    </ligand>
</feature>
<dbReference type="Gene3D" id="3.30.540.10">
    <property type="entry name" value="Fructose-1,6-Bisphosphatase, subunit A, domain 1"/>
    <property type="match status" value="1"/>
</dbReference>
<feature type="binding site" evidence="10">
    <location>
        <begin position="87"/>
        <end position="90"/>
    </location>
    <ligand>
        <name>substrate</name>
    </ligand>
</feature>
<feature type="binding site" evidence="10">
    <location>
        <position position="88"/>
    </location>
    <ligand>
        <name>Mg(2+)</name>
        <dbReference type="ChEBI" id="CHEBI:18420"/>
        <label>2</label>
    </ligand>
</feature>
<dbReference type="PRINTS" id="PR00377">
    <property type="entry name" value="IMPHPHTASES"/>
</dbReference>
<dbReference type="RefSeq" id="WP_226541659.1">
    <property type="nucleotide sequence ID" value="NZ_CP129013.1"/>
</dbReference>
<dbReference type="SUPFAM" id="SSF56655">
    <property type="entry name" value="Carbohydrate phosphatase"/>
    <property type="match status" value="1"/>
</dbReference>
<dbReference type="CDD" id="cd01638">
    <property type="entry name" value="CysQ"/>
    <property type="match status" value="1"/>
</dbReference>
<comment type="subcellular location">
    <subcellularLocation>
        <location evidence="10">Cell membrane</location>
        <topology evidence="10">Peripheral membrane protein</topology>
        <orientation evidence="10">Cytoplasmic side</orientation>
    </subcellularLocation>
</comment>
<dbReference type="NCBIfam" id="TIGR01331">
    <property type="entry name" value="bisphos_cysQ"/>
    <property type="match status" value="1"/>
</dbReference>
<evidence type="ECO:0000256" key="8">
    <source>
        <dbReference type="ARBA" id="ARBA00022842"/>
    </source>
</evidence>
<comment type="function">
    <text evidence="10">Converts adenosine-3',5'-bisphosphate (PAP) to AMP.</text>
</comment>
<feature type="binding site" evidence="10">
    <location>
        <position position="85"/>
    </location>
    <ligand>
        <name>Mg(2+)</name>
        <dbReference type="ChEBI" id="CHEBI:18420"/>
        <label>1</label>
    </ligand>
</feature>
<dbReference type="InterPro" id="IPR050725">
    <property type="entry name" value="CysQ/Inositol_MonoPase"/>
</dbReference>
<dbReference type="Proteomes" id="UP001197974">
    <property type="component" value="Chromosome"/>
</dbReference>
<feature type="binding site" evidence="10">
    <location>
        <position position="65"/>
    </location>
    <ligand>
        <name>substrate</name>
    </ligand>
</feature>
<feature type="binding site" evidence="10">
    <location>
        <position position="65"/>
    </location>
    <ligand>
        <name>Mg(2+)</name>
        <dbReference type="ChEBI" id="CHEBI:18420"/>
        <label>1</label>
    </ligand>
</feature>
<gene>
    <name evidence="10 11" type="primary">cysQ</name>
    <name evidence="11" type="ORF">LC087_11495</name>
</gene>
<dbReference type="EC" id="3.1.3.7" evidence="10"/>
<dbReference type="PANTHER" id="PTHR43028:SF5">
    <property type="entry name" value="3'(2'),5'-BISPHOSPHATE NUCLEOTIDASE 1"/>
    <property type="match status" value="1"/>
</dbReference>
<reference evidence="11 12" key="1">
    <citation type="submission" date="2023-06" db="EMBL/GenBank/DDBJ databases">
        <title>Five Gram-positive bacteria isolated from mangrove sediments in Shenzhen, Guangdong, China.</title>
        <authorList>
            <person name="Yu S."/>
            <person name="Zheng W."/>
            <person name="Huang Y."/>
        </authorList>
    </citation>
    <scope>NUCLEOTIDE SEQUENCE [LARGE SCALE GENOMIC DNA]</scope>
    <source>
        <strain evidence="11 12">SaN35-3</strain>
    </source>
</reference>
<dbReference type="EMBL" id="CP129013">
    <property type="protein sequence ID" value="WLR41513.1"/>
    <property type="molecule type" value="Genomic_DNA"/>
</dbReference>
<evidence type="ECO:0000313" key="11">
    <source>
        <dbReference type="EMBL" id="WLR41513.1"/>
    </source>
</evidence>
<proteinExistence type="inferred from homology"/>
<comment type="cofactor">
    <cofactor evidence="10">
        <name>Mg(2+)</name>
        <dbReference type="ChEBI" id="CHEBI:18420"/>
    </cofactor>
</comment>
<dbReference type="PROSITE" id="PS00629">
    <property type="entry name" value="IMP_1"/>
    <property type="match status" value="1"/>
</dbReference>
<dbReference type="InterPro" id="IPR000760">
    <property type="entry name" value="Inositol_monophosphatase-like"/>
</dbReference>
<dbReference type="HAMAP" id="MF_02095">
    <property type="entry name" value="CysQ"/>
    <property type="match status" value="1"/>
</dbReference>
<keyword evidence="12" id="KW-1185">Reference proteome</keyword>
<dbReference type="Gene3D" id="3.40.190.80">
    <property type="match status" value="1"/>
</dbReference>
<evidence type="ECO:0000256" key="10">
    <source>
        <dbReference type="HAMAP-Rule" id="MF_02095"/>
    </source>
</evidence>
<feature type="binding site" evidence="10">
    <location>
        <position position="226"/>
    </location>
    <ligand>
        <name>substrate</name>
    </ligand>
</feature>
<evidence type="ECO:0000256" key="1">
    <source>
        <dbReference type="ARBA" id="ARBA00001033"/>
    </source>
</evidence>
<evidence type="ECO:0000256" key="5">
    <source>
        <dbReference type="ARBA" id="ARBA00022519"/>
    </source>
</evidence>
<keyword evidence="6 10" id="KW-0479">Metal-binding</keyword>
<evidence type="ECO:0000256" key="2">
    <source>
        <dbReference type="ARBA" id="ARBA00001625"/>
    </source>
</evidence>
<evidence type="ECO:0000313" key="12">
    <source>
        <dbReference type="Proteomes" id="UP001197974"/>
    </source>
</evidence>
<comment type="catalytic activity">
    <reaction evidence="2 10">
        <text>adenosine 3',5'-bisphosphate + H2O = AMP + phosphate</text>
        <dbReference type="Rhea" id="RHEA:10040"/>
        <dbReference type="ChEBI" id="CHEBI:15377"/>
        <dbReference type="ChEBI" id="CHEBI:43474"/>
        <dbReference type="ChEBI" id="CHEBI:58343"/>
        <dbReference type="ChEBI" id="CHEBI:456215"/>
        <dbReference type="EC" id="3.1.3.7"/>
    </reaction>
</comment>
<keyword evidence="7 10" id="KW-0378">Hydrolase</keyword>
<keyword evidence="8 10" id="KW-0460">Magnesium</keyword>
<protein>
    <recommendedName>
        <fullName evidence="10">3'(2'),5'-bisphosphate nucleotidase CysQ</fullName>
        <ecNumber evidence="10">3.1.3.7</ecNumber>
    </recommendedName>
    <alternativeName>
        <fullName evidence="10">3'(2'),5-bisphosphonucleoside 3'(2')-phosphohydrolase</fullName>
    </alternativeName>
    <alternativeName>
        <fullName evidence="10">3'-phosphoadenosine 5'-phosphate phosphatase</fullName>
        <shortName evidence="10">PAP phosphatase</shortName>
    </alternativeName>
</protein>
<sequence>MEINLLPLVQICLEAGNTIMDIYNQDFDVVEKKDQSPLTMADQKSHEVIMKGLRASFPSIPILSEEGSHFSYEERKEWPAFWLVDPLDGTKEFIKRNGEFTVNIALIHEHYPVVGVIYAPVLKTLYFAKQGVGSFKLKNLAGFNPANEAQLLSKSDQLPLTKERKPVRVVASRSHPSPETDRFIEQLKENHQDIEVINRGSSLKFCAVAEGFAHFYPRFVPTMEWDTAAGQVIVELAGGQMIHAYTSKRFSYNKATLKNEHFLVTNGN</sequence>
<dbReference type="InterPro" id="IPR020550">
    <property type="entry name" value="Inositol_monophosphatase_CS"/>
</dbReference>
<evidence type="ECO:0000256" key="3">
    <source>
        <dbReference type="ARBA" id="ARBA00005289"/>
    </source>
</evidence>
<dbReference type="InterPro" id="IPR006240">
    <property type="entry name" value="CysQ"/>
</dbReference>
<dbReference type="PANTHER" id="PTHR43028">
    <property type="entry name" value="3'(2'),5'-BISPHOSPHATE NUCLEOTIDASE 1"/>
    <property type="match status" value="1"/>
</dbReference>
<comment type="catalytic activity">
    <reaction evidence="1">
        <text>a myo-inositol phosphate + H2O = myo-inositol + phosphate</text>
        <dbReference type="Rhea" id="RHEA:24056"/>
        <dbReference type="ChEBI" id="CHEBI:15377"/>
        <dbReference type="ChEBI" id="CHEBI:17268"/>
        <dbReference type="ChEBI" id="CHEBI:43474"/>
        <dbReference type="ChEBI" id="CHEBI:84139"/>
        <dbReference type="EC" id="3.1.3.25"/>
    </reaction>
</comment>
<evidence type="ECO:0000256" key="4">
    <source>
        <dbReference type="ARBA" id="ARBA00022475"/>
    </source>
</evidence>
<name>A0ABY9JRZ7_9BACI</name>
<feature type="binding site" evidence="10">
    <location>
        <position position="85"/>
    </location>
    <ligand>
        <name>Mg(2+)</name>
        <dbReference type="ChEBI" id="CHEBI:18420"/>
        <label>2</label>
    </ligand>
</feature>
<comment type="similarity">
    <text evidence="3 10">Belongs to the inositol monophosphatase superfamily. CysQ family.</text>
</comment>
<dbReference type="Pfam" id="PF00459">
    <property type="entry name" value="Inositol_P"/>
    <property type="match status" value="1"/>
</dbReference>
<evidence type="ECO:0000256" key="6">
    <source>
        <dbReference type="ARBA" id="ARBA00022723"/>
    </source>
</evidence>
<feature type="binding site" evidence="10">
    <location>
        <position position="87"/>
    </location>
    <ligand>
        <name>Mg(2+)</name>
        <dbReference type="ChEBI" id="CHEBI:18420"/>
        <label>1</label>
    </ligand>
</feature>
<keyword evidence="9 10" id="KW-0472">Membrane</keyword>
<evidence type="ECO:0000256" key="9">
    <source>
        <dbReference type="ARBA" id="ARBA00023136"/>
    </source>
</evidence>
<keyword evidence="5" id="KW-0997">Cell inner membrane</keyword>
<organism evidence="11 12">
    <name type="scientific">Bacillus carboniphilus</name>
    <dbReference type="NCBI Taxonomy" id="86663"/>
    <lineage>
        <taxon>Bacteria</taxon>
        <taxon>Bacillati</taxon>
        <taxon>Bacillota</taxon>
        <taxon>Bacilli</taxon>
        <taxon>Bacillales</taxon>
        <taxon>Bacillaceae</taxon>
        <taxon>Bacillus</taxon>
    </lineage>
</organism>